<evidence type="ECO:0000259" key="9">
    <source>
        <dbReference type="PROSITE" id="PS50067"/>
    </source>
</evidence>
<dbReference type="GO" id="GO:0005875">
    <property type="term" value="C:microtubule associated complex"/>
    <property type="evidence" value="ECO:0007669"/>
    <property type="project" value="TreeGrafter"/>
</dbReference>
<comment type="similarity">
    <text evidence="7">Belongs to the TRAFAC class myosin-kinesin ATPase superfamily. Kinesin family.</text>
</comment>
<evidence type="ECO:0000256" key="6">
    <source>
        <dbReference type="ARBA" id="ARBA00023212"/>
    </source>
</evidence>
<reference evidence="10 11" key="2">
    <citation type="submission" date="2018-11" db="EMBL/GenBank/DDBJ databases">
        <authorList>
            <consortium name="Pathogen Informatics"/>
        </authorList>
    </citation>
    <scope>NUCLEOTIDE SEQUENCE [LARGE SCALE GENOMIC DNA]</scope>
</reference>
<name>A0A0M3KE79_ANISI</name>
<evidence type="ECO:0000313" key="12">
    <source>
        <dbReference type="WBParaSite" id="ASIM_0001928401-mRNA-1"/>
    </source>
</evidence>
<feature type="binding site" evidence="7">
    <location>
        <begin position="155"/>
        <end position="162"/>
    </location>
    <ligand>
        <name>ATP</name>
        <dbReference type="ChEBI" id="CHEBI:30616"/>
    </ligand>
</feature>
<dbReference type="PANTHER" id="PTHR47969:SF15">
    <property type="entry name" value="CHROMOSOME-ASSOCIATED KINESIN KIF4A-RELATED"/>
    <property type="match status" value="1"/>
</dbReference>
<proteinExistence type="inferred from homology"/>
<evidence type="ECO:0000256" key="2">
    <source>
        <dbReference type="ARBA" id="ARBA00022490"/>
    </source>
</evidence>
<dbReference type="AlphaFoldDB" id="A0A0M3KE79"/>
<dbReference type="Proteomes" id="UP000267096">
    <property type="component" value="Unassembled WGS sequence"/>
</dbReference>
<dbReference type="GO" id="GO:0007018">
    <property type="term" value="P:microtubule-based movement"/>
    <property type="evidence" value="ECO:0007669"/>
    <property type="project" value="InterPro"/>
</dbReference>
<evidence type="ECO:0000313" key="10">
    <source>
        <dbReference type="EMBL" id="VDK65808.1"/>
    </source>
</evidence>
<keyword evidence="7" id="KW-0505">Motor protein</keyword>
<dbReference type="Pfam" id="PF00225">
    <property type="entry name" value="Kinesin"/>
    <property type="match status" value="1"/>
</dbReference>
<dbReference type="PROSITE" id="PS50067">
    <property type="entry name" value="KINESIN_MOTOR_2"/>
    <property type="match status" value="1"/>
</dbReference>
<dbReference type="InterPro" id="IPR027640">
    <property type="entry name" value="Kinesin-like_fam"/>
</dbReference>
<keyword evidence="3 7" id="KW-0547">Nucleotide-binding</keyword>
<evidence type="ECO:0000256" key="8">
    <source>
        <dbReference type="SAM" id="MobiDB-lite"/>
    </source>
</evidence>
<keyword evidence="6" id="KW-0206">Cytoskeleton</keyword>
<evidence type="ECO:0000256" key="3">
    <source>
        <dbReference type="ARBA" id="ARBA00022741"/>
    </source>
</evidence>
<dbReference type="PANTHER" id="PTHR47969">
    <property type="entry name" value="CHROMOSOME-ASSOCIATED KINESIN KIF4A-RELATED"/>
    <property type="match status" value="1"/>
</dbReference>
<dbReference type="InterPro" id="IPR036961">
    <property type="entry name" value="Kinesin_motor_dom_sf"/>
</dbReference>
<reference evidence="12" key="1">
    <citation type="submission" date="2017-02" db="UniProtKB">
        <authorList>
            <consortium name="WormBaseParasite"/>
        </authorList>
    </citation>
    <scope>IDENTIFICATION</scope>
</reference>
<dbReference type="OrthoDB" id="5876945at2759"/>
<dbReference type="EMBL" id="UYRR01035906">
    <property type="protein sequence ID" value="VDK65808.1"/>
    <property type="molecule type" value="Genomic_DNA"/>
</dbReference>
<accession>A0A0M3KE79</accession>
<evidence type="ECO:0000256" key="5">
    <source>
        <dbReference type="ARBA" id="ARBA00023054"/>
    </source>
</evidence>
<keyword evidence="2" id="KW-0963">Cytoplasm</keyword>
<keyword evidence="4 7" id="KW-0067">ATP-binding</keyword>
<evidence type="ECO:0000256" key="7">
    <source>
        <dbReference type="PROSITE-ProRule" id="PRU00283"/>
    </source>
</evidence>
<organism evidence="12">
    <name type="scientific">Anisakis simplex</name>
    <name type="common">Herring worm</name>
    <dbReference type="NCBI Taxonomy" id="6269"/>
    <lineage>
        <taxon>Eukaryota</taxon>
        <taxon>Metazoa</taxon>
        <taxon>Ecdysozoa</taxon>
        <taxon>Nematoda</taxon>
        <taxon>Chromadorea</taxon>
        <taxon>Rhabditida</taxon>
        <taxon>Spirurina</taxon>
        <taxon>Ascaridomorpha</taxon>
        <taxon>Ascaridoidea</taxon>
        <taxon>Anisakidae</taxon>
        <taxon>Anisakis</taxon>
        <taxon>Anisakis simplex complex</taxon>
    </lineage>
</organism>
<dbReference type="GO" id="GO:0007052">
    <property type="term" value="P:mitotic spindle organization"/>
    <property type="evidence" value="ECO:0007669"/>
    <property type="project" value="TreeGrafter"/>
</dbReference>
<gene>
    <name evidence="10" type="ORF">ASIM_LOCUS18677</name>
</gene>
<protein>
    <submittedName>
        <fullName evidence="12">Kinesin-like protein</fullName>
    </submittedName>
</protein>
<dbReference type="GO" id="GO:0005524">
    <property type="term" value="F:ATP binding"/>
    <property type="evidence" value="ECO:0007669"/>
    <property type="project" value="UniProtKB-UniRule"/>
</dbReference>
<feature type="region of interest" description="Disordered" evidence="8">
    <location>
        <begin position="1"/>
        <end position="68"/>
    </location>
</feature>
<dbReference type="InterPro" id="IPR027417">
    <property type="entry name" value="P-loop_NTPase"/>
</dbReference>
<evidence type="ECO:0000313" key="11">
    <source>
        <dbReference type="Proteomes" id="UP000267096"/>
    </source>
</evidence>
<dbReference type="SUPFAM" id="SSF52540">
    <property type="entry name" value="P-loop containing nucleoside triphosphate hydrolases"/>
    <property type="match status" value="1"/>
</dbReference>
<dbReference type="SMART" id="SM00129">
    <property type="entry name" value="KISc"/>
    <property type="match status" value="1"/>
</dbReference>
<comment type="subcellular location">
    <subcellularLocation>
        <location evidence="1">Cytoplasm</location>
        <location evidence="1">Cytoskeleton</location>
    </subcellularLocation>
</comment>
<evidence type="ECO:0000256" key="1">
    <source>
        <dbReference type="ARBA" id="ARBA00004245"/>
    </source>
</evidence>
<dbReference type="Gene3D" id="3.40.850.10">
    <property type="entry name" value="Kinesin motor domain"/>
    <property type="match status" value="1"/>
</dbReference>
<evidence type="ECO:0000256" key="4">
    <source>
        <dbReference type="ARBA" id="ARBA00022840"/>
    </source>
</evidence>
<feature type="domain" description="Kinesin motor" evidence="9">
    <location>
        <begin position="74"/>
        <end position="238"/>
    </location>
</feature>
<dbReference type="GO" id="GO:0008017">
    <property type="term" value="F:microtubule binding"/>
    <property type="evidence" value="ECO:0007669"/>
    <property type="project" value="InterPro"/>
</dbReference>
<dbReference type="GO" id="GO:0051231">
    <property type="term" value="P:spindle elongation"/>
    <property type="evidence" value="ECO:0007669"/>
    <property type="project" value="TreeGrafter"/>
</dbReference>
<sequence length="238" mass="26628">MSAAPAVLKDGINTPKPVHSADRPKLNKQPTTPVGKWSGGGRSRSEQKKLNMNSAHRRVRSKSASRTTDDVKCNIQVSLRVRPFLEEKRGEEGQNEVLRIEGNKVEITANQKKNCFEFTNVLDVNSTQEDVYNKVAMPLLSHALRGINVCVFAYGQTGSGKTYSIIGDHNNPGLLQRFCEDLLDAIREVNIEERRLTVSFYEIYQEKVCSFICCLCCIGGESRSFAAYELGINIQEIQ</sequence>
<dbReference type="WBParaSite" id="ASIM_0001928401-mRNA-1">
    <property type="protein sequence ID" value="ASIM_0001928401-mRNA-1"/>
    <property type="gene ID" value="ASIM_0001928401"/>
</dbReference>
<dbReference type="GO" id="GO:0003777">
    <property type="term" value="F:microtubule motor activity"/>
    <property type="evidence" value="ECO:0007669"/>
    <property type="project" value="InterPro"/>
</dbReference>
<keyword evidence="5" id="KW-0175">Coiled coil</keyword>
<keyword evidence="11" id="KW-1185">Reference proteome</keyword>
<dbReference type="InterPro" id="IPR001752">
    <property type="entry name" value="Kinesin_motor_dom"/>
</dbReference>